<evidence type="ECO:0000313" key="4">
    <source>
        <dbReference type="Proteomes" id="UP000053660"/>
    </source>
</evidence>
<feature type="region of interest" description="Disordered" evidence="1">
    <location>
        <begin position="57"/>
        <end position="97"/>
    </location>
</feature>
<dbReference type="InterPro" id="IPR000467">
    <property type="entry name" value="G_patch_dom"/>
</dbReference>
<dbReference type="InterPro" id="IPR039146">
    <property type="entry name" value="GPANK1"/>
</dbReference>
<protein>
    <submittedName>
        <fullName evidence="3">G-patch domain protein</fullName>
    </submittedName>
</protein>
<feature type="compositionally biased region" description="Basic and acidic residues" evidence="1">
    <location>
        <begin position="57"/>
        <end position="67"/>
    </location>
</feature>
<reference evidence="3 4" key="1">
    <citation type="submission" date="2014-03" db="EMBL/GenBank/DDBJ databases">
        <title>Draft genome of the hookworm Oesophagostomum dentatum.</title>
        <authorList>
            <person name="Mitreva M."/>
        </authorList>
    </citation>
    <scope>NUCLEOTIDE SEQUENCE [LARGE SCALE GENOMIC DNA]</scope>
    <source>
        <strain evidence="3 4">OD-Hann</strain>
    </source>
</reference>
<evidence type="ECO:0000313" key="3">
    <source>
        <dbReference type="EMBL" id="KHJ78785.1"/>
    </source>
</evidence>
<dbReference type="AlphaFoldDB" id="A0A0B1S6E8"/>
<dbReference type="PANTHER" id="PTHR20923:SF1">
    <property type="entry name" value="G PATCH DOMAIN AND ANKYRIN REPEAT-CONTAINING PROTEIN 1"/>
    <property type="match status" value="1"/>
</dbReference>
<proteinExistence type="predicted"/>
<dbReference type="OrthoDB" id="2538319at2759"/>
<name>A0A0B1S6E8_OESDE</name>
<dbReference type="SMART" id="SM00443">
    <property type="entry name" value="G_patch"/>
    <property type="match status" value="1"/>
</dbReference>
<dbReference type="Proteomes" id="UP000053660">
    <property type="component" value="Unassembled WGS sequence"/>
</dbReference>
<dbReference type="GO" id="GO:0003676">
    <property type="term" value="F:nucleic acid binding"/>
    <property type="evidence" value="ECO:0007669"/>
    <property type="project" value="InterPro"/>
</dbReference>
<keyword evidence="4" id="KW-1185">Reference proteome</keyword>
<sequence>MDINGAAPKVSGTGDIYQGCVAKPIPGAVVPSSTDPVKPLNEANKGFRLLQSMGWKEGEGLGKEGKGRQQPVESAVRKDRQGLGASQPKEQPKSRKDMILEKTRERYEQVSLTFFLCICIYEDRITLASYFSTKLEKHLALLFDSSLVVCLITMKIKMFVF</sequence>
<dbReference type="PROSITE" id="PS50174">
    <property type="entry name" value="G_PATCH"/>
    <property type="match status" value="1"/>
</dbReference>
<dbReference type="PANTHER" id="PTHR20923">
    <property type="entry name" value="BAT4 PROTEIN-RELATED"/>
    <property type="match status" value="1"/>
</dbReference>
<evidence type="ECO:0000259" key="2">
    <source>
        <dbReference type="PROSITE" id="PS50174"/>
    </source>
</evidence>
<gene>
    <name evidence="3" type="ORF">OESDEN_21591</name>
</gene>
<accession>A0A0B1S6E8</accession>
<dbReference type="Pfam" id="PF01585">
    <property type="entry name" value="G-patch"/>
    <property type="match status" value="1"/>
</dbReference>
<dbReference type="EMBL" id="KN609011">
    <property type="protein sequence ID" value="KHJ78785.1"/>
    <property type="molecule type" value="Genomic_DNA"/>
</dbReference>
<organism evidence="3 4">
    <name type="scientific">Oesophagostomum dentatum</name>
    <name type="common">Nodular worm</name>
    <dbReference type="NCBI Taxonomy" id="61180"/>
    <lineage>
        <taxon>Eukaryota</taxon>
        <taxon>Metazoa</taxon>
        <taxon>Ecdysozoa</taxon>
        <taxon>Nematoda</taxon>
        <taxon>Chromadorea</taxon>
        <taxon>Rhabditida</taxon>
        <taxon>Rhabditina</taxon>
        <taxon>Rhabditomorpha</taxon>
        <taxon>Strongyloidea</taxon>
        <taxon>Strongylidae</taxon>
        <taxon>Oesophagostomum</taxon>
    </lineage>
</organism>
<feature type="domain" description="G-patch" evidence="2">
    <location>
        <begin position="42"/>
        <end position="88"/>
    </location>
</feature>
<evidence type="ECO:0000256" key="1">
    <source>
        <dbReference type="SAM" id="MobiDB-lite"/>
    </source>
</evidence>